<name>A0A8S4SAW9_9NEOP</name>
<accession>A0A8S4SAW9</accession>
<proteinExistence type="predicted"/>
<dbReference type="EMBL" id="CAKXAJ010026154">
    <property type="protein sequence ID" value="CAH2259870.1"/>
    <property type="molecule type" value="Genomic_DNA"/>
</dbReference>
<reference evidence="1" key="1">
    <citation type="submission" date="2022-03" db="EMBL/GenBank/DDBJ databases">
        <authorList>
            <person name="Lindestad O."/>
        </authorList>
    </citation>
    <scope>NUCLEOTIDE SEQUENCE</scope>
</reference>
<dbReference type="AlphaFoldDB" id="A0A8S4SAW9"/>
<keyword evidence="2" id="KW-1185">Reference proteome</keyword>
<protein>
    <submittedName>
        <fullName evidence="1">Jg2468 protein</fullName>
    </submittedName>
</protein>
<evidence type="ECO:0000313" key="2">
    <source>
        <dbReference type="Proteomes" id="UP000838756"/>
    </source>
</evidence>
<organism evidence="1 2">
    <name type="scientific">Pararge aegeria aegeria</name>
    <dbReference type="NCBI Taxonomy" id="348720"/>
    <lineage>
        <taxon>Eukaryota</taxon>
        <taxon>Metazoa</taxon>
        <taxon>Ecdysozoa</taxon>
        <taxon>Arthropoda</taxon>
        <taxon>Hexapoda</taxon>
        <taxon>Insecta</taxon>
        <taxon>Pterygota</taxon>
        <taxon>Neoptera</taxon>
        <taxon>Endopterygota</taxon>
        <taxon>Lepidoptera</taxon>
        <taxon>Glossata</taxon>
        <taxon>Ditrysia</taxon>
        <taxon>Papilionoidea</taxon>
        <taxon>Nymphalidae</taxon>
        <taxon>Satyrinae</taxon>
        <taxon>Satyrini</taxon>
        <taxon>Parargina</taxon>
        <taxon>Pararge</taxon>
    </lineage>
</organism>
<comment type="caution">
    <text evidence="1">The sequence shown here is derived from an EMBL/GenBank/DDBJ whole genome shotgun (WGS) entry which is preliminary data.</text>
</comment>
<dbReference type="Proteomes" id="UP000838756">
    <property type="component" value="Unassembled WGS sequence"/>
</dbReference>
<sequence>MEVGVPRCWNRDLAPVNAALVDPDEVGDVKGRVLPEPSDTRPWCPTKRPDIVFVDRSVRRAMIVEITIPHDENQVIAEKEKVSKYLDLAHEINAVIVPIVVSVNGLLTSFDQV</sequence>
<evidence type="ECO:0000313" key="1">
    <source>
        <dbReference type="EMBL" id="CAH2259870.1"/>
    </source>
</evidence>
<gene>
    <name evidence="1" type="primary">jg2468</name>
    <name evidence="1" type="ORF">PAEG_LOCUS23661</name>
</gene>
<dbReference type="OrthoDB" id="6918874at2759"/>